<feature type="transmembrane region" description="Helical" evidence="5">
    <location>
        <begin position="266"/>
        <end position="285"/>
    </location>
</feature>
<dbReference type="OMA" id="LMFFSEP"/>
<dbReference type="Pfam" id="PF00361">
    <property type="entry name" value="Proton_antipo_M"/>
    <property type="match status" value="1"/>
</dbReference>
<feature type="transmembrane region" description="Helical" evidence="5">
    <location>
        <begin position="75"/>
        <end position="92"/>
    </location>
</feature>
<dbReference type="GO" id="GO:0008137">
    <property type="term" value="F:NADH dehydrogenase (ubiquinone) activity"/>
    <property type="evidence" value="ECO:0007669"/>
    <property type="project" value="InterPro"/>
</dbReference>
<dbReference type="RefSeq" id="WP_013720409.1">
    <property type="nucleotide sequence ID" value="NZ_CAJYDL010000001.1"/>
</dbReference>
<dbReference type="HAMAP" id="MF_00445">
    <property type="entry name" value="NDH1_NuoN_1"/>
    <property type="match status" value="1"/>
</dbReference>
<feature type="transmembrane region" description="Helical" evidence="5">
    <location>
        <begin position="104"/>
        <end position="121"/>
    </location>
</feature>
<sequence length="498" mass="52673">MDFSHYAPLWGEALLTALAVLILLLGAMMKNSGKLPGYLSLAGLVAALGLVASNLFIAPTLFFFDTISVDALSQFFKAVFLIVSLLVVIASLSKYTGKGSDEFFALLLLATVGMMIVSSSVDLVTLFVGFELASLSTYAMAAFDKTKKNLEAAMKYFIYGSVSSAFMLFGFSLLYGMTGSTRLADVAAASVESFGAATLVALLFVIAGFAFKMALVPFHMWAPDTYEGAPALVSALLAAGSKKMGFAAAFRVLLIALVAMRVEWYLAFAILAAVTMTLGNLAACWQNNVRRILAYSSIAQAGYIAIAFVVVGAAYGDAPVNVLNLGMFPADQLGIAGALLLILGHALMKTGAFIGSAQVASMVSKSDAEDPDDISNYAGLASRAPVTAFCMLIFMFALAGIPPTAGYIGKFVLFSSAIYSGLVWLAVLAILNSALSLVYYLRIISYMYLKEPAGPKIAESKGYMAALVLTMLGVVYIGVFPDQFINWALQAATVLLPQ</sequence>
<feature type="transmembrane region" description="Helical" evidence="5">
    <location>
        <begin position="462"/>
        <end position="480"/>
    </location>
</feature>
<evidence type="ECO:0000256" key="3">
    <source>
        <dbReference type="ARBA" id="ARBA00022989"/>
    </source>
</evidence>
<dbReference type="PANTHER" id="PTHR22773">
    <property type="entry name" value="NADH DEHYDROGENASE"/>
    <property type="match status" value="1"/>
</dbReference>
<evidence type="ECO:0000256" key="5">
    <source>
        <dbReference type="SAM" id="Phobius"/>
    </source>
</evidence>
<keyword evidence="3 5" id="KW-1133">Transmembrane helix</keyword>
<dbReference type="Proteomes" id="UP000544742">
    <property type="component" value="Unassembled WGS sequence"/>
</dbReference>
<evidence type="ECO:0000256" key="4">
    <source>
        <dbReference type="ARBA" id="ARBA00023136"/>
    </source>
</evidence>
<dbReference type="EMBL" id="JAAYUN010000115">
    <property type="protein sequence ID" value="NLJ22818.1"/>
    <property type="molecule type" value="Genomic_DNA"/>
</dbReference>
<feature type="transmembrane region" description="Helical" evidence="5">
    <location>
        <begin position="156"/>
        <end position="175"/>
    </location>
</feature>
<feature type="transmembrane region" description="Helical" evidence="5">
    <location>
        <begin position="6"/>
        <end position="26"/>
    </location>
</feature>
<accession>A0A7K4AIL0</accession>
<organism evidence="7 8">
    <name type="scientific">Methanothrix soehngenii</name>
    <name type="common">Methanosaeta concilii</name>
    <dbReference type="NCBI Taxonomy" id="2223"/>
    <lineage>
        <taxon>Archaea</taxon>
        <taxon>Methanobacteriati</taxon>
        <taxon>Methanobacteriota</taxon>
        <taxon>Stenosarchaea group</taxon>
        <taxon>Methanomicrobia</taxon>
        <taxon>Methanotrichales</taxon>
        <taxon>Methanotrichaceae</taxon>
        <taxon>Methanothrix</taxon>
    </lineage>
</organism>
<feature type="domain" description="NADH:quinone oxidoreductase/Mrp antiporter transmembrane" evidence="6">
    <location>
        <begin position="120"/>
        <end position="435"/>
    </location>
</feature>
<dbReference type="NCBIfam" id="TIGR01770">
    <property type="entry name" value="NDH_I_N"/>
    <property type="match status" value="1"/>
</dbReference>
<dbReference type="InterPro" id="IPR010096">
    <property type="entry name" value="NADH-Q_OxRdtase_suN/2"/>
</dbReference>
<keyword evidence="4 5" id="KW-0472">Membrane</keyword>
<dbReference type="GeneID" id="10462345"/>
<evidence type="ECO:0000256" key="1">
    <source>
        <dbReference type="ARBA" id="ARBA00004141"/>
    </source>
</evidence>
<dbReference type="InterPro" id="IPR001750">
    <property type="entry name" value="ND/Mrp_TM"/>
</dbReference>
<protein>
    <submittedName>
        <fullName evidence="7">NADH-quinone oxidoreductase subunit N</fullName>
    </submittedName>
</protein>
<gene>
    <name evidence="7" type="ORF">GX426_06885</name>
</gene>
<evidence type="ECO:0000313" key="7">
    <source>
        <dbReference type="EMBL" id="NLJ22818.1"/>
    </source>
</evidence>
<dbReference type="GO" id="GO:0016020">
    <property type="term" value="C:membrane"/>
    <property type="evidence" value="ECO:0007669"/>
    <property type="project" value="UniProtKB-SubCell"/>
</dbReference>
<evidence type="ECO:0000313" key="8">
    <source>
        <dbReference type="Proteomes" id="UP000544742"/>
    </source>
</evidence>
<comment type="subcellular location">
    <subcellularLocation>
        <location evidence="1">Membrane</location>
        <topology evidence="1">Multi-pass membrane protein</topology>
    </subcellularLocation>
</comment>
<comment type="caution">
    <text evidence="7">The sequence shown here is derived from an EMBL/GenBank/DDBJ whole genome shotgun (WGS) entry which is preliminary data.</text>
</comment>
<proteinExistence type="inferred from homology"/>
<feature type="transmembrane region" description="Helical" evidence="5">
    <location>
        <begin position="380"/>
        <end position="401"/>
    </location>
</feature>
<feature type="transmembrane region" description="Helical" evidence="5">
    <location>
        <begin position="292"/>
        <end position="315"/>
    </location>
</feature>
<feature type="transmembrane region" description="Helical" evidence="5">
    <location>
        <begin position="421"/>
        <end position="441"/>
    </location>
</feature>
<dbReference type="PRINTS" id="PR01437">
    <property type="entry name" value="NUOXDRDTASE4"/>
</dbReference>
<dbReference type="InterPro" id="IPR003918">
    <property type="entry name" value="NADH_UbQ_OxRdtase"/>
</dbReference>
<name>A0A7K4AIL0_METSH</name>
<feature type="transmembrane region" description="Helical" evidence="5">
    <location>
        <begin position="38"/>
        <end position="63"/>
    </location>
</feature>
<evidence type="ECO:0000259" key="6">
    <source>
        <dbReference type="Pfam" id="PF00361"/>
    </source>
</evidence>
<feature type="transmembrane region" description="Helical" evidence="5">
    <location>
        <begin position="187"/>
        <end position="211"/>
    </location>
</feature>
<keyword evidence="2 5" id="KW-0812">Transmembrane</keyword>
<feature type="transmembrane region" description="Helical" evidence="5">
    <location>
        <begin position="335"/>
        <end position="359"/>
    </location>
</feature>
<reference evidence="7 8" key="1">
    <citation type="journal article" date="2020" name="Biotechnol. Biofuels">
        <title>New insights from the biogas microbiome by comprehensive genome-resolved metagenomics of nearly 1600 species originating from multiple anaerobic digesters.</title>
        <authorList>
            <person name="Campanaro S."/>
            <person name="Treu L."/>
            <person name="Rodriguez-R L.M."/>
            <person name="Kovalovszki A."/>
            <person name="Ziels R.M."/>
            <person name="Maus I."/>
            <person name="Zhu X."/>
            <person name="Kougias P.G."/>
            <person name="Basile A."/>
            <person name="Luo G."/>
            <person name="Schluter A."/>
            <person name="Konstantinidis K.T."/>
            <person name="Angelidaki I."/>
        </authorList>
    </citation>
    <scope>NUCLEOTIDE SEQUENCE [LARGE SCALE GENOMIC DNA]</scope>
    <source>
        <strain evidence="7">AS27yjCOA_157</strain>
    </source>
</reference>
<dbReference type="AlphaFoldDB" id="A0A7K4AIL0"/>
<evidence type="ECO:0000256" key="2">
    <source>
        <dbReference type="ARBA" id="ARBA00022692"/>
    </source>
</evidence>
<dbReference type="GO" id="GO:0042773">
    <property type="term" value="P:ATP synthesis coupled electron transport"/>
    <property type="evidence" value="ECO:0007669"/>
    <property type="project" value="InterPro"/>
</dbReference>